<dbReference type="Proteomes" id="UP000029867">
    <property type="component" value="Unassembled WGS sequence"/>
</dbReference>
<organism evidence="1 2">
    <name type="scientific">Pichia kudriavzevii</name>
    <name type="common">Yeast</name>
    <name type="synonym">Issatchenkia orientalis</name>
    <dbReference type="NCBI Taxonomy" id="4909"/>
    <lineage>
        <taxon>Eukaryota</taxon>
        <taxon>Fungi</taxon>
        <taxon>Dikarya</taxon>
        <taxon>Ascomycota</taxon>
        <taxon>Saccharomycotina</taxon>
        <taxon>Pichiomycetes</taxon>
        <taxon>Pichiales</taxon>
        <taxon>Pichiaceae</taxon>
        <taxon>Pichia</taxon>
    </lineage>
</organism>
<dbReference type="HOGENOM" id="CLU_3435070_0_0_1"/>
<protein>
    <submittedName>
        <fullName evidence="1">Uncharacterized protein</fullName>
    </submittedName>
</protein>
<proteinExistence type="predicted"/>
<accession>A0A099NPU0</accession>
<reference evidence="2" key="1">
    <citation type="journal article" date="2014" name="Microb. Cell Fact.">
        <title>Exploiting Issatchenkia orientalis SD108 for succinic acid production.</title>
        <authorList>
            <person name="Xiao H."/>
            <person name="Shao Z."/>
            <person name="Jiang Y."/>
            <person name="Dole S."/>
            <person name="Zhao H."/>
        </authorList>
    </citation>
    <scope>NUCLEOTIDE SEQUENCE [LARGE SCALE GENOMIC DNA]</scope>
    <source>
        <strain evidence="2">SD108</strain>
    </source>
</reference>
<evidence type="ECO:0000313" key="2">
    <source>
        <dbReference type="Proteomes" id="UP000029867"/>
    </source>
</evidence>
<name>A0A099NPU0_PICKU</name>
<evidence type="ECO:0000313" key="1">
    <source>
        <dbReference type="EMBL" id="KGK34550.1"/>
    </source>
</evidence>
<sequence>MLQAMRFRLTLGLT</sequence>
<comment type="caution">
    <text evidence="1">The sequence shown here is derived from an EMBL/GenBank/DDBJ whole genome shotgun (WGS) entry which is preliminary data.</text>
</comment>
<dbReference type="EMBL" id="JQFK01001527">
    <property type="protein sequence ID" value="KGK34550.1"/>
    <property type="molecule type" value="Genomic_DNA"/>
</dbReference>
<gene>
    <name evidence="1" type="ORF">JL09_g6302</name>
</gene>